<name>A0A2U2CHW3_9RHOB</name>
<comment type="caution">
    <text evidence="7">The sequence shown here is derived from an EMBL/GenBank/DDBJ whole genome shotgun (WGS) entry which is preliminary data.</text>
</comment>
<dbReference type="GO" id="GO:0003995">
    <property type="term" value="F:acyl-CoA dehydrogenase activity"/>
    <property type="evidence" value="ECO:0007669"/>
    <property type="project" value="TreeGrafter"/>
</dbReference>
<comment type="cofactor">
    <cofactor evidence="1">
        <name>FAD</name>
        <dbReference type="ChEBI" id="CHEBI:57692"/>
    </cofactor>
</comment>
<dbReference type="Pfam" id="PF00441">
    <property type="entry name" value="Acyl-CoA_dh_1"/>
    <property type="match status" value="1"/>
</dbReference>
<evidence type="ECO:0000256" key="1">
    <source>
        <dbReference type="ARBA" id="ARBA00001974"/>
    </source>
</evidence>
<dbReference type="InterPro" id="IPR009100">
    <property type="entry name" value="AcylCoA_DH/oxidase_NM_dom_sf"/>
</dbReference>
<evidence type="ECO:0000259" key="6">
    <source>
        <dbReference type="Pfam" id="PF00441"/>
    </source>
</evidence>
<dbReference type="PANTHER" id="PTHR43884">
    <property type="entry name" value="ACYL-COA DEHYDROGENASE"/>
    <property type="match status" value="1"/>
</dbReference>
<keyword evidence="4" id="KW-0274">FAD</keyword>
<dbReference type="SUPFAM" id="SSF47203">
    <property type="entry name" value="Acyl-CoA dehydrogenase C-terminal domain-like"/>
    <property type="match status" value="1"/>
</dbReference>
<keyword evidence="5" id="KW-0560">Oxidoreductase</keyword>
<evidence type="ECO:0000313" key="7">
    <source>
        <dbReference type="EMBL" id="PWE31462.1"/>
    </source>
</evidence>
<organism evidence="7 8">
    <name type="scientific">Pararhodobacter marinus</name>
    <dbReference type="NCBI Taxonomy" id="2184063"/>
    <lineage>
        <taxon>Bacteria</taxon>
        <taxon>Pseudomonadati</taxon>
        <taxon>Pseudomonadota</taxon>
        <taxon>Alphaproteobacteria</taxon>
        <taxon>Rhodobacterales</taxon>
        <taxon>Paracoccaceae</taxon>
        <taxon>Pararhodobacter</taxon>
    </lineage>
</organism>
<evidence type="ECO:0000256" key="3">
    <source>
        <dbReference type="ARBA" id="ARBA00022630"/>
    </source>
</evidence>
<evidence type="ECO:0000256" key="4">
    <source>
        <dbReference type="ARBA" id="ARBA00022827"/>
    </source>
</evidence>
<dbReference type="SUPFAM" id="SSF56645">
    <property type="entry name" value="Acyl-CoA dehydrogenase NM domain-like"/>
    <property type="match status" value="1"/>
</dbReference>
<dbReference type="RefSeq" id="WP_109531263.1">
    <property type="nucleotide sequence ID" value="NZ_QEYD01000001.1"/>
</dbReference>
<keyword evidence="8" id="KW-1185">Reference proteome</keyword>
<dbReference type="Gene3D" id="1.10.540.10">
    <property type="entry name" value="Acyl-CoA dehydrogenase/oxidase, N-terminal domain"/>
    <property type="match status" value="1"/>
</dbReference>
<evidence type="ECO:0000256" key="5">
    <source>
        <dbReference type="ARBA" id="ARBA00023002"/>
    </source>
</evidence>
<dbReference type="InterPro" id="IPR036250">
    <property type="entry name" value="AcylCo_DH-like_C"/>
</dbReference>
<dbReference type="Proteomes" id="UP000244940">
    <property type="component" value="Unassembled WGS sequence"/>
</dbReference>
<dbReference type="InterPro" id="IPR009075">
    <property type="entry name" value="AcylCo_DH/oxidase_C"/>
</dbReference>
<dbReference type="AlphaFoldDB" id="A0A2U2CHW3"/>
<comment type="similarity">
    <text evidence="2">Belongs to the acyl-CoA dehydrogenase family.</text>
</comment>
<dbReference type="EMBL" id="QEYD01000001">
    <property type="protein sequence ID" value="PWE31462.1"/>
    <property type="molecule type" value="Genomic_DNA"/>
</dbReference>
<proteinExistence type="inferred from homology"/>
<reference evidence="7 8" key="1">
    <citation type="submission" date="2018-05" db="EMBL/GenBank/DDBJ databases">
        <title>Pararhodobacter marina sp. nov., isolated from deep-sea water of the Indian Ocean.</title>
        <authorList>
            <person name="Lai Q.Sr."/>
            <person name="Liu X."/>
            <person name="Shao Z."/>
        </authorList>
    </citation>
    <scope>NUCLEOTIDE SEQUENCE [LARGE SCALE GENOMIC DNA]</scope>
    <source>
        <strain evidence="7 8">CIC4N-9</strain>
    </source>
</reference>
<dbReference type="GO" id="GO:0050660">
    <property type="term" value="F:flavin adenine dinucleotide binding"/>
    <property type="evidence" value="ECO:0007669"/>
    <property type="project" value="InterPro"/>
</dbReference>
<dbReference type="OrthoDB" id="2450120at2"/>
<dbReference type="InterPro" id="IPR037069">
    <property type="entry name" value="AcylCoA_DH/ox_N_sf"/>
</dbReference>
<gene>
    <name evidence="7" type="ORF">C4N9_00070</name>
</gene>
<evidence type="ECO:0000256" key="2">
    <source>
        <dbReference type="ARBA" id="ARBA00009347"/>
    </source>
</evidence>
<evidence type="ECO:0000313" key="8">
    <source>
        <dbReference type="Proteomes" id="UP000244940"/>
    </source>
</evidence>
<feature type="domain" description="Acyl-CoA dehydrogenase/oxidase C-terminal" evidence="6">
    <location>
        <begin position="183"/>
        <end position="292"/>
    </location>
</feature>
<dbReference type="Gene3D" id="1.20.140.10">
    <property type="entry name" value="Butyryl-CoA Dehydrogenase, subunit A, domain 3"/>
    <property type="match status" value="1"/>
</dbReference>
<protein>
    <submittedName>
        <fullName evidence="7">Acyl-CoA dehydrogenase</fullName>
    </submittedName>
</protein>
<keyword evidence="3" id="KW-0285">Flavoprotein</keyword>
<dbReference type="GeneID" id="94363278"/>
<dbReference type="PANTHER" id="PTHR43884:SF20">
    <property type="entry name" value="ACYL-COA DEHYDROGENASE FADE28"/>
    <property type="match status" value="1"/>
</dbReference>
<sequence>MNDETGQMLADQLDRLLGALLDPNRPEDSPALESAFAELGLDLALVPEGQGGAGLGWRDLGPVFMTLGYHAAPGGLGERLIANALAARLGSVSDPAPALGFGALSVRDGRAWGSLTVPLSAGDRPVLAEGDGHLVLLPAGAGTSRPLHGVAREPGVALMLSGTRPLAIRPLDGPGPEALLAVLRAAQIAGALSRILGMTIEHGNTRQQFGRPIGKFQAVQHLVAELAAEAGAARAGVEFALRALDRGADWRAPAIAKIRASRAVGRGAAVAHEVHGAIGITGEHALHHLTRRLWQWRDEAGSEHAWSERLGNAVLTRGGTQVWADIVALGGG</sequence>
<accession>A0A2U2CHW3</accession>